<accession>B5CWT8</accession>
<feature type="region of interest" description="Disordered" evidence="1">
    <location>
        <begin position="22"/>
        <end position="54"/>
    </location>
</feature>
<dbReference type="HOGENOM" id="CLU_3040556_0_0_10"/>
<dbReference type="EMBL" id="ABQC02000012">
    <property type="protein sequence ID" value="EDY96735.1"/>
    <property type="molecule type" value="Genomic_DNA"/>
</dbReference>
<organism evidence="2 3">
    <name type="scientific">Phocaeicola plebeius (strain DSM 17135 / JCM 12973 / CCUG 54634 / M2)</name>
    <name type="common">Bacteroides plebeius</name>
    <dbReference type="NCBI Taxonomy" id="484018"/>
    <lineage>
        <taxon>Bacteria</taxon>
        <taxon>Pseudomonadati</taxon>
        <taxon>Bacteroidota</taxon>
        <taxon>Bacteroidia</taxon>
        <taxon>Bacteroidales</taxon>
        <taxon>Bacteroidaceae</taxon>
        <taxon>Phocaeicola</taxon>
    </lineage>
</organism>
<reference evidence="2 3" key="2">
    <citation type="submission" date="2008-08" db="EMBL/GenBank/DDBJ databases">
        <authorList>
            <person name="Fulton L."/>
            <person name="Clifton S."/>
            <person name="Fulton B."/>
            <person name="Xu J."/>
            <person name="Minx P."/>
            <person name="Pepin K.H."/>
            <person name="Johnson M."/>
            <person name="Thiruvilangam P."/>
            <person name="Bhonagiri V."/>
            <person name="Nash W.E."/>
            <person name="Mardis E.R."/>
            <person name="Wilson R.K."/>
        </authorList>
    </citation>
    <scope>NUCLEOTIDE SEQUENCE [LARGE SCALE GENOMIC DNA]</scope>
    <source>
        <strain evidence="3">DSM 17135 / JCM 12973 / M2</strain>
    </source>
</reference>
<dbReference type="Proteomes" id="UP000003452">
    <property type="component" value="Unassembled WGS sequence"/>
</dbReference>
<sequence length="54" mass="6249">MHDRELPAQRMETCASAYWWASTGRQSSSKSRSSSRCRKADKTDNQMITIKKLK</sequence>
<feature type="compositionally biased region" description="Low complexity" evidence="1">
    <location>
        <begin position="22"/>
        <end position="32"/>
    </location>
</feature>
<name>B5CWT8_PHOPM</name>
<evidence type="ECO:0000256" key="1">
    <source>
        <dbReference type="SAM" id="MobiDB-lite"/>
    </source>
</evidence>
<reference evidence="2 3" key="1">
    <citation type="submission" date="2008-08" db="EMBL/GenBank/DDBJ databases">
        <title>Draft genome sequence of Bacteroides plebeius (DSM 17135).</title>
        <authorList>
            <person name="Sudarsanam P."/>
            <person name="Ley R."/>
            <person name="Guruge J."/>
            <person name="Turnbaugh P.J."/>
            <person name="Mahowald M."/>
            <person name="Liep D."/>
            <person name="Gordon J."/>
        </authorList>
    </citation>
    <scope>NUCLEOTIDE SEQUENCE [LARGE SCALE GENOMIC DNA]</scope>
    <source>
        <strain evidence="3">DSM 17135 / JCM 12973 / M2</strain>
    </source>
</reference>
<protein>
    <submittedName>
        <fullName evidence="2">Uncharacterized protein</fullName>
    </submittedName>
</protein>
<proteinExistence type="predicted"/>
<dbReference type="AlphaFoldDB" id="B5CWT8"/>
<evidence type="ECO:0000313" key="3">
    <source>
        <dbReference type="Proteomes" id="UP000003452"/>
    </source>
</evidence>
<gene>
    <name evidence="2" type="ORF">BACPLE_01178</name>
</gene>
<evidence type="ECO:0000313" key="2">
    <source>
        <dbReference type="EMBL" id="EDY96735.1"/>
    </source>
</evidence>
<comment type="caution">
    <text evidence="2">The sequence shown here is derived from an EMBL/GenBank/DDBJ whole genome shotgun (WGS) entry which is preliminary data.</text>
</comment>